<dbReference type="AlphaFoldDB" id="A0AAV6YWI6"/>
<accession>A0AAV6YWI6</accession>
<keyword evidence="2" id="KW-1185">Reference proteome</keyword>
<dbReference type="EMBL" id="WNYA01008408">
    <property type="protein sequence ID" value="KAG8541106.1"/>
    <property type="molecule type" value="Genomic_DNA"/>
</dbReference>
<reference evidence="1" key="1">
    <citation type="thesis" date="2020" institute="ProQuest LLC" country="789 East Eisenhower Parkway, Ann Arbor, MI, USA">
        <title>Comparative Genomics and Chromosome Evolution.</title>
        <authorList>
            <person name="Mudd A.B."/>
        </authorList>
    </citation>
    <scope>NUCLEOTIDE SEQUENCE</scope>
    <source>
        <strain evidence="1">237g6f4</strain>
        <tissue evidence="1">Blood</tissue>
    </source>
</reference>
<comment type="caution">
    <text evidence="1">The sequence shown here is derived from an EMBL/GenBank/DDBJ whole genome shotgun (WGS) entry which is preliminary data.</text>
</comment>
<name>A0AAV6YWI6_ENGPU</name>
<proteinExistence type="predicted"/>
<dbReference type="Proteomes" id="UP000824782">
    <property type="component" value="Unassembled WGS sequence"/>
</dbReference>
<organism evidence="1 2">
    <name type="scientific">Engystomops pustulosus</name>
    <name type="common">Tungara frog</name>
    <name type="synonym">Physalaemus pustulosus</name>
    <dbReference type="NCBI Taxonomy" id="76066"/>
    <lineage>
        <taxon>Eukaryota</taxon>
        <taxon>Metazoa</taxon>
        <taxon>Chordata</taxon>
        <taxon>Craniata</taxon>
        <taxon>Vertebrata</taxon>
        <taxon>Euteleostomi</taxon>
        <taxon>Amphibia</taxon>
        <taxon>Batrachia</taxon>
        <taxon>Anura</taxon>
        <taxon>Neobatrachia</taxon>
        <taxon>Hyloidea</taxon>
        <taxon>Leptodactylidae</taxon>
        <taxon>Leiuperinae</taxon>
        <taxon>Engystomops</taxon>
    </lineage>
</organism>
<sequence>MILFFAEKVSGRGPYGRSRSYNMRISPPGDLIRLGETRTSSLKMRVLYLYLKDGDWNLALLLSRPNQTKFFLCHLHYFPLRG</sequence>
<gene>
    <name evidence="1" type="ORF">GDO81_029695</name>
</gene>
<evidence type="ECO:0000313" key="2">
    <source>
        <dbReference type="Proteomes" id="UP000824782"/>
    </source>
</evidence>
<protein>
    <submittedName>
        <fullName evidence="1">Uncharacterized protein</fullName>
    </submittedName>
</protein>
<evidence type="ECO:0000313" key="1">
    <source>
        <dbReference type="EMBL" id="KAG8541106.1"/>
    </source>
</evidence>